<dbReference type="EMBL" id="JBCLYO010000021">
    <property type="protein sequence ID" value="KAL0079821.1"/>
    <property type="molecule type" value="Genomic_DNA"/>
</dbReference>
<dbReference type="SUPFAM" id="SSF46785">
    <property type="entry name" value="Winged helix' DNA-binding domain"/>
    <property type="match status" value="1"/>
</dbReference>
<dbReference type="Pfam" id="PF02207">
    <property type="entry name" value="zf-UBR"/>
    <property type="match status" value="1"/>
</dbReference>
<sequence length="2085" mass="236595">MADNTIPAVITPETLYRFLTDAPVIYSKELSDSDKRLILTNCYRALWCNNPAWMKKYFFKEDVSDAKSLSKLLEKYNLFGSNDDTSVIVPSNPGNALVNPSEDEPEYWESQRGKQCGHLFKKGESIYRCKNCGLDNTCVLCSHCFHSTNHEGHDIKINISRGSGGCCDCGDPEAWKTPLECTIHSPNVPGKSAADGSSSGCKTDPEEPIDPLLIKSIKQTIEVVLDYILETFATSPEDVSPGKKENIIRDCRDSHKAHHIPYNAANTSYVCMLWNDEQHSFDEVINVVSSAIQCSKEHAMRVAEEVDTYGRHLVFSSNDLDEAIKVADQIYEIKLAVTIRSVQTSVREEISGLLLDWLKDLISGRYKFFGGVQGGNVILRDIICQVLSDEWSLSPDLASLSTRSRRGRMAEEDDTFTGLESDDGGEGFGDELDDENDADFIVTEDFGMMDYDDDEEDGFEEAMLSEDDIDEVVDHNESEYHTDSEGEDYGNAMSGVHSEEDVDMVSANPTPEADHQNTTDHIATSSQEETSRHRHDNTSRHSKDNTKQKQPHDIIDLDWDIDAWLAQTAKFEKEERSIAADMGVPVTAGQTPVEEANAFLKKEFKRKVRLDYILQFDLRLWKSARESIKDLLLGTLISNFEYRRVMGIRFVRNYPELVDAFFFKDREPGHSASTLSVQLLTVPSVAALLVKDYRFFGMVCSILSGFFLTNNVQVIVPDEYRDMQVNCLTRAMTRHRYACTFFDLRYVLNADPVKIEVCHSPIYLRYFLDMIYQFQAMDPLKHQEDVHVEYESNSWTNAFNATLQISRLCRQFSDCFIALNNNPTIDLTEASRDLCRSVYRVLKALADWSPRLASELEEDREKHERMLIKGIKNQKYHTIDTPHAGPYEIVDYNVLKEPVSFHHPYHWLLSELLEHIFLFQDDLLSRAGWKGGFKQMIRSTFKDSPHDTLLAILDYPLRTMVVLAQINCGVWVRNGFSVRDLARTYRDISVRENTYDKDIYLLQVGFVVTDPNQLLITMLDRFDIMNWFRGRPKKHISEYDTSNVNYIVEEFINLLIICATERGYASGETSEEKIRYAIIQHLGISSMAHSELIRLMPDSLSEDEAFDVQLGILANYKAPDGLNDHGLFELKEEFCSEINPYYWHYTRNHREEAIEIIKKQIRKGAPAAKVDGKEEVVVMPKIKKINSGPFKHLGDFLHSRVLCQIVLYSLWNTKMSDQPKSENILDGALYLAMTALVDENSLYSEQKSLHEKGKYPAEQPMARGFVENAIKDKYPIQTSDIEREHATLLKVLLKCLDDPDLNHIHKRCLFIVDRIEAETPDKDTKEMIREWKGTSKFAASLEAQSGAEDGKSEYERKKAAAKARQEAIMNQFAQAQSKFMQENSALYDDEAGESEDEKNYEEDTSMMQATENIHGEVEIERISHFPSGTCIVCQEELDRSRLYGMLGLVQKSRIMRQTPLKNVEVLIDVLEASQDNATSHTEPSSSAADSSTTQGKSSLRGFPSDAQVPGLHMSTCGHLMHAECFGNYQSTVDNEAQNFLVNLLPGTLVKKQFLCPLCKALGNTLLPIAWKGKKEIFPGVISPRTGYGEGVVQTLEETLEEFKRATDPDMTAQIPGAFVNDEREDVFVNQDSSMTITDVDSLKPLYSQLMRTIRNTDGRNEKKRHLTTAQLQSPGTPNGLLYNMYAYTISAIEIQQRGVDRSRSKDLTIEHTGTFLDGISSHSHSVLRLLAKTTDLLPRIMDSREDKKEKRSMKYLGLQDLQNLTGAKDTTAHLPLLCEDTFTVLTRLGFTTHGTEIEPHHLVRLLFLAELTKITIALMQDLTGSDELENPRVQALLKQQESSSSSSTESSSSSLLSSDNEIDVAHRFANGLMELLGVPETFVQKFFSQISPKTYLALLHTFTLPFLRKTLLLMVVHFGFILQNTTDDEDDEEAKDKTEGESGTSSADEYNRLLKILRLPQLKEVLALKSFEENIVKSWCEAYSVYSVGVADPILTSQTPVYSQLVSLSLNLPIKFSMVSLPYRIDKLFEESLRRVCRKCKSLPEYPALCLVCGTFVCARRICCTEGDYGECNTHMRRYKIKKRK</sequence>
<evidence type="ECO:0000313" key="14">
    <source>
        <dbReference type="Proteomes" id="UP001448207"/>
    </source>
</evidence>
<comment type="pathway">
    <text evidence="2 10">Protein modification; protein ubiquitination.</text>
</comment>
<dbReference type="Gene3D" id="2.10.110.30">
    <property type="match status" value="1"/>
</dbReference>
<dbReference type="InterPro" id="IPR003126">
    <property type="entry name" value="Znf_UBR"/>
</dbReference>
<reference evidence="13 14" key="1">
    <citation type="submission" date="2024-04" db="EMBL/GenBank/DDBJ databases">
        <title>Symmetric and asymmetric DNA N6-adenine methylation regulates different biological responses in Mucorales.</title>
        <authorList>
            <consortium name="Lawrence Berkeley National Laboratory"/>
            <person name="Lax C."/>
            <person name="Mondo S.J."/>
            <person name="Osorio-Concepcion M."/>
            <person name="Muszewska A."/>
            <person name="Corrochano-Luque M."/>
            <person name="Gutierrez G."/>
            <person name="Riley R."/>
            <person name="Lipzen A."/>
            <person name="Guo J."/>
            <person name="Hundley H."/>
            <person name="Amirebrahimi M."/>
            <person name="Ng V."/>
            <person name="Lorenzo-Gutierrez D."/>
            <person name="Binder U."/>
            <person name="Yang J."/>
            <person name="Song Y."/>
            <person name="Canovas D."/>
            <person name="Navarro E."/>
            <person name="Freitag M."/>
            <person name="Gabaldon T."/>
            <person name="Grigoriev I.V."/>
            <person name="Corrochano L.M."/>
            <person name="Nicolas F.E."/>
            <person name="Garre V."/>
        </authorList>
    </citation>
    <scope>NUCLEOTIDE SEQUENCE [LARGE SCALE GENOMIC DNA]</scope>
    <source>
        <strain evidence="13 14">L51</strain>
    </source>
</reference>
<evidence type="ECO:0000256" key="2">
    <source>
        <dbReference type="ARBA" id="ARBA00004906"/>
    </source>
</evidence>
<dbReference type="CDD" id="cd19673">
    <property type="entry name" value="UBR-box_UBR3"/>
    <property type="match status" value="1"/>
</dbReference>
<evidence type="ECO:0000259" key="12">
    <source>
        <dbReference type="PROSITE" id="PS51157"/>
    </source>
</evidence>
<dbReference type="InterPro" id="IPR044046">
    <property type="entry name" value="E3_ligase_UBR-like_C"/>
</dbReference>
<feature type="compositionally biased region" description="Basic and acidic residues" evidence="11">
    <location>
        <begin position="536"/>
        <end position="551"/>
    </location>
</feature>
<dbReference type="InterPro" id="IPR055194">
    <property type="entry name" value="UBR1-like_WH"/>
</dbReference>
<name>A0ABR3AQK9_PHYBL</name>
<keyword evidence="7 10" id="KW-0862">Zinc</keyword>
<evidence type="ECO:0000256" key="1">
    <source>
        <dbReference type="ARBA" id="ARBA00000900"/>
    </source>
</evidence>
<comment type="function">
    <text evidence="10">Ubiquitin ligase protein which is a component of the N-end rule pathway. Recognizes and binds to proteins bearing specific N-terminal residues that are destabilizing according to the N-end rule, leading to their ubiquitination and subsequent degradation.</text>
</comment>
<accession>A0ABR3AQK9</accession>
<feature type="region of interest" description="Disordered" evidence="11">
    <location>
        <begin position="505"/>
        <end position="551"/>
    </location>
</feature>
<evidence type="ECO:0000313" key="13">
    <source>
        <dbReference type="EMBL" id="KAL0079821.1"/>
    </source>
</evidence>
<dbReference type="Pfam" id="PF18995">
    <property type="entry name" value="PRT6_C"/>
    <property type="match status" value="1"/>
</dbReference>
<keyword evidence="4 10" id="KW-0479">Metal-binding</keyword>
<comment type="caution">
    <text evidence="13">The sequence shown here is derived from an EMBL/GenBank/DDBJ whole genome shotgun (WGS) entry which is preliminary data.</text>
</comment>
<dbReference type="SUPFAM" id="SSF54736">
    <property type="entry name" value="ClpS-like"/>
    <property type="match status" value="1"/>
</dbReference>
<feature type="compositionally biased region" description="Polar residues" evidence="11">
    <location>
        <begin position="1476"/>
        <end position="1497"/>
    </location>
</feature>
<feature type="compositionally biased region" description="Acidic residues" evidence="11">
    <location>
        <begin position="411"/>
        <end position="436"/>
    </location>
</feature>
<organism evidence="13 14">
    <name type="scientific">Phycomyces blakesleeanus</name>
    <dbReference type="NCBI Taxonomy" id="4837"/>
    <lineage>
        <taxon>Eukaryota</taxon>
        <taxon>Fungi</taxon>
        <taxon>Fungi incertae sedis</taxon>
        <taxon>Mucoromycota</taxon>
        <taxon>Mucoromycotina</taxon>
        <taxon>Mucoromycetes</taxon>
        <taxon>Mucorales</taxon>
        <taxon>Phycomycetaceae</taxon>
        <taxon>Phycomyces</taxon>
    </lineage>
</organism>
<dbReference type="Pfam" id="PF02617">
    <property type="entry name" value="ClpS"/>
    <property type="match status" value="1"/>
</dbReference>
<feature type="region of interest" description="Disordered" evidence="11">
    <location>
        <begin position="1476"/>
        <end position="1506"/>
    </location>
</feature>
<keyword evidence="5 10" id="KW-0863">Zinc-finger</keyword>
<keyword evidence="14" id="KW-1185">Reference proteome</keyword>
<evidence type="ECO:0000256" key="3">
    <source>
        <dbReference type="ARBA" id="ARBA00022679"/>
    </source>
</evidence>
<dbReference type="CDD" id="cd16482">
    <property type="entry name" value="RING-H2_UBR1-like"/>
    <property type="match status" value="1"/>
</dbReference>
<dbReference type="SMART" id="SM00396">
    <property type="entry name" value="ZnF_UBR1"/>
    <property type="match status" value="1"/>
</dbReference>
<feature type="region of interest" description="Disordered" evidence="11">
    <location>
        <begin position="403"/>
        <end position="436"/>
    </location>
</feature>
<evidence type="ECO:0000256" key="4">
    <source>
        <dbReference type="ARBA" id="ARBA00022723"/>
    </source>
</evidence>
<feature type="zinc finger region" description="UBR-type" evidence="9">
    <location>
        <begin position="114"/>
        <end position="186"/>
    </location>
</feature>
<comment type="similarity">
    <text evidence="8 10">Belongs to the E3 ubiquitin-protein ligase UBR1-like family.</text>
</comment>
<dbReference type="PANTHER" id="PTHR21497:SF24">
    <property type="entry name" value="E3 UBIQUITIN-PROTEIN LIGASE UBR1"/>
    <property type="match status" value="1"/>
</dbReference>
<evidence type="ECO:0000256" key="11">
    <source>
        <dbReference type="SAM" id="MobiDB-lite"/>
    </source>
</evidence>
<dbReference type="EC" id="2.3.2.27" evidence="10"/>
<evidence type="ECO:0000256" key="8">
    <source>
        <dbReference type="ARBA" id="ARBA00046341"/>
    </source>
</evidence>
<dbReference type="PANTHER" id="PTHR21497">
    <property type="entry name" value="UBIQUITIN LIGASE E3 ALPHA-RELATED"/>
    <property type="match status" value="1"/>
</dbReference>
<evidence type="ECO:0000256" key="10">
    <source>
        <dbReference type="RuleBase" id="RU366018"/>
    </source>
</evidence>
<dbReference type="InterPro" id="IPR039164">
    <property type="entry name" value="UBR1-like"/>
</dbReference>
<proteinExistence type="inferred from homology"/>
<dbReference type="PROSITE" id="PS51157">
    <property type="entry name" value="ZF_UBR"/>
    <property type="match status" value="1"/>
</dbReference>
<gene>
    <name evidence="13" type="ORF">J3Q64DRAFT_1644699</name>
</gene>
<feature type="region of interest" description="Disordered" evidence="11">
    <location>
        <begin position="1836"/>
        <end position="1855"/>
    </location>
</feature>
<dbReference type="InterPro" id="IPR036390">
    <property type="entry name" value="WH_DNA-bd_sf"/>
</dbReference>
<evidence type="ECO:0000256" key="7">
    <source>
        <dbReference type="ARBA" id="ARBA00022833"/>
    </source>
</evidence>
<feature type="compositionally biased region" description="Low complexity" evidence="11">
    <location>
        <begin position="1841"/>
        <end position="1855"/>
    </location>
</feature>
<dbReference type="InterPro" id="IPR014719">
    <property type="entry name" value="Ribosomal_bL12_C/ClpS-like"/>
</dbReference>
<keyword evidence="6 10" id="KW-0833">Ubl conjugation pathway</keyword>
<protein>
    <recommendedName>
        <fullName evidence="10">E3 ubiquitin-protein ligase</fullName>
        <ecNumber evidence="10">2.3.2.27</ecNumber>
    </recommendedName>
</protein>
<feature type="domain" description="UBR-type" evidence="12">
    <location>
        <begin position="114"/>
        <end position="186"/>
    </location>
</feature>
<evidence type="ECO:0000256" key="5">
    <source>
        <dbReference type="ARBA" id="ARBA00022771"/>
    </source>
</evidence>
<dbReference type="Pfam" id="PF22960">
    <property type="entry name" value="WHD_UBR1"/>
    <property type="match status" value="1"/>
</dbReference>
<dbReference type="Gene3D" id="3.30.1390.10">
    <property type="match status" value="1"/>
</dbReference>
<dbReference type="InterPro" id="IPR003769">
    <property type="entry name" value="ClpS_core"/>
</dbReference>
<keyword evidence="3 10" id="KW-0808">Transferase</keyword>
<feature type="compositionally biased region" description="Polar residues" evidence="11">
    <location>
        <begin position="519"/>
        <end position="528"/>
    </location>
</feature>
<dbReference type="Proteomes" id="UP001448207">
    <property type="component" value="Unassembled WGS sequence"/>
</dbReference>
<evidence type="ECO:0000256" key="6">
    <source>
        <dbReference type="ARBA" id="ARBA00022786"/>
    </source>
</evidence>
<evidence type="ECO:0000256" key="9">
    <source>
        <dbReference type="PROSITE-ProRule" id="PRU00508"/>
    </source>
</evidence>
<comment type="catalytic activity">
    <reaction evidence="1 10">
        <text>S-ubiquitinyl-[E2 ubiquitin-conjugating enzyme]-L-cysteine + [acceptor protein]-L-lysine = [E2 ubiquitin-conjugating enzyme]-L-cysteine + N(6)-ubiquitinyl-[acceptor protein]-L-lysine.</text>
        <dbReference type="EC" id="2.3.2.27"/>
    </reaction>
</comment>